<reference evidence="2" key="1">
    <citation type="submission" date="2017-01" db="EMBL/GenBank/DDBJ databases">
        <authorList>
            <person name="Wang Y."/>
            <person name="White M."/>
            <person name="Kvist S."/>
            <person name="Moncalvo J.-M."/>
        </authorList>
    </citation>
    <scope>NUCLEOTIDE SEQUENCE [LARGE SCALE GENOMIC DNA]</scope>
    <source>
        <strain evidence="2">ID-206-W2</strain>
    </source>
</reference>
<keyword evidence="2" id="KW-1185">Reference proteome</keyword>
<dbReference type="EMBL" id="LSSM01000346">
    <property type="protein sequence ID" value="OMJ29218.1"/>
    <property type="molecule type" value="Genomic_DNA"/>
</dbReference>
<dbReference type="Proteomes" id="UP000187429">
    <property type="component" value="Unassembled WGS sequence"/>
</dbReference>
<evidence type="ECO:0000313" key="2">
    <source>
        <dbReference type="Proteomes" id="UP000187429"/>
    </source>
</evidence>
<gene>
    <name evidence="1" type="ORF">AYI69_g1284</name>
</gene>
<comment type="caution">
    <text evidence="1">The sequence shown here is derived from an EMBL/GenBank/DDBJ whole genome shotgun (WGS) entry which is preliminary data.</text>
</comment>
<sequence>MNRSSIAATVGDRWAEQQVHEHFSPVCAVVVLRALLLLAEIPRYMAPIIVVDRHHIKQEWVHIVVQRLVVKEALAQKAQVPAVRLLLAAVDLEKRYAVMSVYLVARRVEQRALVRPMSLHLLARRVVAQTKLAHVQQIYPNDRLAVRREVPRLDLVLAHLDRLDVLDPRNFRHMRALALRRIVATARFLRRVHGKIRVLVHPAAAAILARSALRRGANICGLGRC</sequence>
<evidence type="ECO:0000313" key="1">
    <source>
        <dbReference type="EMBL" id="OMJ29218.1"/>
    </source>
</evidence>
<proteinExistence type="predicted"/>
<organism evidence="1 2">
    <name type="scientific">Smittium culicis</name>
    <dbReference type="NCBI Taxonomy" id="133412"/>
    <lineage>
        <taxon>Eukaryota</taxon>
        <taxon>Fungi</taxon>
        <taxon>Fungi incertae sedis</taxon>
        <taxon>Zoopagomycota</taxon>
        <taxon>Kickxellomycotina</taxon>
        <taxon>Harpellomycetes</taxon>
        <taxon>Harpellales</taxon>
        <taxon>Legeriomycetaceae</taxon>
        <taxon>Smittium</taxon>
    </lineage>
</organism>
<protein>
    <submittedName>
        <fullName evidence="1">Uncharacterized protein</fullName>
    </submittedName>
</protein>
<dbReference type="AlphaFoldDB" id="A0A1R1YQP3"/>
<name>A0A1R1YQP3_9FUNG</name>
<dbReference type="OrthoDB" id="10673911at2759"/>
<accession>A0A1R1YQP3</accession>